<reference evidence="5 6" key="1">
    <citation type="submission" date="2015-10" db="EMBL/GenBank/DDBJ databases">
        <authorList>
            <person name="Ju K.-S."/>
            <person name="Doroghazi J.R."/>
            <person name="Metcalf W.W."/>
        </authorList>
    </citation>
    <scope>NUCLEOTIDE SEQUENCE [LARGE SCALE GENOMIC DNA]</scope>
    <source>
        <strain evidence="5 6">NRRL B-24793</strain>
    </source>
</reference>
<evidence type="ECO:0000313" key="5">
    <source>
        <dbReference type="EMBL" id="KUJ48037.1"/>
    </source>
</evidence>
<dbReference type="Pfam" id="PF03029">
    <property type="entry name" value="ATP_bind_1"/>
    <property type="match status" value="1"/>
</dbReference>
<evidence type="ECO:0000256" key="2">
    <source>
        <dbReference type="ARBA" id="ARBA00022741"/>
    </source>
</evidence>
<keyword evidence="5" id="KW-0067">ATP-binding</keyword>
<keyword evidence="3" id="KW-0378">Hydrolase</keyword>
<accession>A0A9X0I714</accession>
<dbReference type="GO" id="GO:0005525">
    <property type="term" value="F:GTP binding"/>
    <property type="evidence" value="ECO:0007669"/>
    <property type="project" value="UniProtKB-KW"/>
</dbReference>
<keyword evidence="6" id="KW-1185">Reference proteome</keyword>
<evidence type="ECO:0000256" key="3">
    <source>
        <dbReference type="ARBA" id="ARBA00022801"/>
    </source>
</evidence>
<dbReference type="GO" id="GO:0005524">
    <property type="term" value="F:ATP binding"/>
    <property type="evidence" value="ECO:0007669"/>
    <property type="project" value="UniProtKB-KW"/>
</dbReference>
<organism evidence="5 6">
    <name type="scientific">Micromonospora maris</name>
    <dbReference type="NCBI Taxonomy" id="1003110"/>
    <lineage>
        <taxon>Bacteria</taxon>
        <taxon>Bacillati</taxon>
        <taxon>Actinomycetota</taxon>
        <taxon>Actinomycetes</taxon>
        <taxon>Micromonosporales</taxon>
        <taxon>Micromonosporaceae</taxon>
        <taxon>Micromonospora</taxon>
    </lineage>
</organism>
<dbReference type="CDD" id="cd00882">
    <property type="entry name" value="Ras_like_GTPase"/>
    <property type="match status" value="1"/>
</dbReference>
<dbReference type="AlphaFoldDB" id="A0A9X0I714"/>
<gene>
    <name evidence="5" type="ORF">ADL17_02830</name>
</gene>
<dbReference type="InterPro" id="IPR004130">
    <property type="entry name" value="Gpn"/>
</dbReference>
<dbReference type="InterPro" id="IPR052705">
    <property type="entry name" value="Gliding_Motility_GTPase"/>
</dbReference>
<dbReference type="InterPro" id="IPR027417">
    <property type="entry name" value="P-loop_NTPase"/>
</dbReference>
<dbReference type="PANTHER" id="PTHR42708">
    <property type="entry name" value="ATP/GTP-BINDING PROTEIN-RELATED"/>
    <property type="match status" value="1"/>
</dbReference>
<dbReference type="SUPFAM" id="SSF52540">
    <property type="entry name" value="P-loop containing nucleoside triphosphate hydrolases"/>
    <property type="match status" value="1"/>
</dbReference>
<keyword evidence="2" id="KW-0547">Nucleotide-binding</keyword>
<comment type="similarity">
    <text evidence="1">Belongs to the GPN-loop GTPase family.</text>
</comment>
<name>A0A9X0I714_9ACTN</name>
<dbReference type="EMBL" id="LMWI01000001">
    <property type="protein sequence ID" value="KUJ48037.1"/>
    <property type="molecule type" value="Genomic_DNA"/>
</dbReference>
<dbReference type="Proteomes" id="UP000053246">
    <property type="component" value="Unassembled WGS sequence"/>
</dbReference>
<dbReference type="GO" id="GO:0016787">
    <property type="term" value="F:hydrolase activity"/>
    <property type="evidence" value="ECO:0007669"/>
    <property type="project" value="UniProtKB-KW"/>
</dbReference>
<evidence type="ECO:0000256" key="4">
    <source>
        <dbReference type="ARBA" id="ARBA00023134"/>
    </source>
</evidence>
<protein>
    <submittedName>
        <fullName evidence="5">ATP-binding protein</fullName>
    </submittedName>
</protein>
<comment type="caution">
    <text evidence="5">The sequence shown here is derived from an EMBL/GenBank/DDBJ whole genome shotgun (WGS) entry which is preliminary data.</text>
</comment>
<proteinExistence type="inferred from homology"/>
<sequence>MPARPVRPSTNAPQGLKIVLTGPLGVGKTTLVGAVSDIAPLTTEARMSAGGDDVSHRPGKVTTTVAMDFGRLAINDVTVYVFGTPGQARFWFMWDAIVRGAVGAVVLVDTRRLADSFRHLDYIENRRLPFVVAVNQFPDTHVYSPGEIRDALTLAGDVPIVEVDARDRDSVRHLLIALVEHVIATTQAPAGVAS</sequence>
<dbReference type="RefSeq" id="WP_043719538.1">
    <property type="nucleotide sequence ID" value="NZ_LMWI01000001.1"/>
</dbReference>
<evidence type="ECO:0000313" key="6">
    <source>
        <dbReference type="Proteomes" id="UP000053246"/>
    </source>
</evidence>
<dbReference type="Gene3D" id="3.40.50.300">
    <property type="entry name" value="P-loop containing nucleotide triphosphate hydrolases"/>
    <property type="match status" value="1"/>
</dbReference>
<evidence type="ECO:0000256" key="1">
    <source>
        <dbReference type="ARBA" id="ARBA00005290"/>
    </source>
</evidence>
<dbReference type="PANTHER" id="PTHR42708:SF1">
    <property type="entry name" value="GLIDING MOTILITY PROTEIN MGLA"/>
    <property type="match status" value="1"/>
</dbReference>
<keyword evidence="4" id="KW-0342">GTP-binding</keyword>